<dbReference type="Gene3D" id="3.90.1570.10">
    <property type="entry name" value="tt1808, chain A"/>
    <property type="match status" value="1"/>
</dbReference>
<protein>
    <submittedName>
        <fullName evidence="2">Uma2 family endonuclease</fullName>
    </submittedName>
</protein>
<sequence length="188" mass="20390">MTATRSAGIPQGRPFTVDDLEAMPDDGNRYELIDGMLVVSPAPGMRHQKIVAKVLVALDAVCSDRLHVFPAPFAVRTSTTTELQPDVLVARDEDLTEKLLPVAPLLAVEVLSPSSVINDLNNKKAAYERMGVASYWVVDPQAPSIAVFELSDGRYEQIAEVKGTDVLSVERPFPVRIVPTELLGTLAP</sequence>
<keyword evidence="3" id="KW-1185">Reference proteome</keyword>
<dbReference type="EMBL" id="JACHJQ010000001">
    <property type="protein sequence ID" value="MBB4904668.1"/>
    <property type="molecule type" value="Genomic_DNA"/>
</dbReference>
<organism evidence="2 3">
    <name type="scientific">Actinophytocola algeriensis</name>
    <dbReference type="NCBI Taxonomy" id="1768010"/>
    <lineage>
        <taxon>Bacteria</taxon>
        <taxon>Bacillati</taxon>
        <taxon>Actinomycetota</taxon>
        <taxon>Actinomycetes</taxon>
        <taxon>Pseudonocardiales</taxon>
        <taxon>Pseudonocardiaceae</taxon>
    </lineage>
</organism>
<dbReference type="SUPFAM" id="SSF52980">
    <property type="entry name" value="Restriction endonuclease-like"/>
    <property type="match status" value="1"/>
</dbReference>
<keyword evidence="2" id="KW-0540">Nuclease</keyword>
<keyword evidence="2" id="KW-0378">Hydrolase</keyword>
<dbReference type="InterPro" id="IPR008538">
    <property type="entry name" value="Uma2"/>
</dbReference>
<dbReference type="GO" id="GO:0004519">
    <property type="term" value="F:endonuclease activity"/>
    <property type="evidence" value="ECO:0007669"/>
    <property type="project" value="UniProtKB-KW"/>
</dbReference>
<dbReference type="InterPro" id="IPR011335">
    <property type="entry name" value="Restrct_endonuc-II-like"/>
</dbReference>
<dbReference type="InterPro" id="IPR012296">
    <property type="entry name" value="Nuclease_put_TT1808"/>
</dbReference>
<dbReference type="AlphaFoldDB" id="A0A7W7Q0N8"/>
<dbReference type="PANTHER" id="PTHR34107:SF4">
    <property type="entry name" value="SLL1222 PROTEIN"/>
    <property type="match status" value="1"/>
</dbReference>
<dbReference type="PANTHER" id="PTHR34107">
    <property type="entry name" value="SLL0198 PROTEIN-RELATED"/>
    <property type="match status" value="1"/>
</dbReference>
<dbReference type="Proteomes" id="UP000520767">
    <property type="component" value="Unassembled WGS sequence"/>
</dbReference>
<name>A0A7W7Q0N8_9PSEU</name>
<dbReference type="CDD" id="cd06260">
    <property type="entry name" value="DUF820-like"/>
    <property type="match status" value="1"/>
</dbReference>
<comment type="caution">
    <text evidence="2">The sequence shown here is derived from an EMBL/GenBank/DDBJ whole genome shotgun (WGS) entry which is preliminary data.</text>
</comment>
<reference evidence="2 3" key="1">
    <citation type="submission" date="2020-08" db="EMBL/GenBank/DDBJ databases">
        <title>Genomic Encyclopedia of Type Strains, Phase III (KMG-III): the genomes of soil and plant-associated and newly described type strains.</title>
        <authorList>
            <person name="Whitman W."/>
        </authorList>
    </citation>
    <scope>NUCLEOTIDE SEQUENCE [LARGE SCALE GENOMIC DNA]</scope>
    <source>
        <strain evidence="2 3">CECT 8960</strain>
    </source>
</reference>
<accession>A0A7W7Q0N8</accession>
<evidence type="ECO:0000313" key="3">
    <source>
        <dbReference type="Proteomes" id="UP000520767"/>
    </source>
</evidence>
<keyword evidence="2" id="KW-0255">Endonuclease</keyword>
<dbReference type="Pfam" id="PF05685">
    <property type="entry name" value="Uma2"/>
    <property type="match status" value="1"/>
</dbReference>
<evidence type="ECO:0000259" key="1">
    <source>
        <dbReference type="Pfam" id="PF05685"/>
    </source>
</evidence>
<evidence type="ECO:0000313" key="2">
    <source>
        <dbReference type="EMBL" id="MBB4904668.1"/>
    </source>
</evidence>
<feature type="domain" description="Putative restriction endonuclease" evidence="1">
    <location>
        <begin position="18"/>
        <end position="174"/>
    </location>
</feature>
<proteinExistence type="predicted"/>
<gene>
    <name evidence="2" type="ORF">FHR82_000878</name>
</gene>